<evidence type="ECO:0000256" key="4">
    <source>
        <dbReference type="ARBA" id="ARBA00022692"/>
    </source>
</evidence>
<keyword evidence="4 7" id="KW-0812">Transmembrane</keyword>
<feature type="transmembrane region" description="Helical" evidence="7">
    <location>
        <begin position="42"/>
        <end position="71"/>
    </location>
</feature>
<keyword evidence="2 7" id="KW-1003">Cell membrane</keyword>
<feature type="transmembrane region" description="Helical" evidence="7">
    <location>
        <begin position="152"/>
        <end position="176"/>
    </location>
</feature>
<organism evidence="8 9">
    <name type="scientific">Hydrogenophaga palleronii</name>
    <dbReference type="NCBI Taxonomy" id="65655"/>
    <lineage>
        <taxon>Bacteria</taxon>
        <taxon>Pseudomonadati</taxon>
        <taxon>Pseudomonadota</taxon>
        <taxon>Betaproteobacteria</taxon>
        <taxon>Burkholderiales</taxon>
        <taxon>Comamonadaceae</taxon>
        <taxon>Hydrogenophaga</taxon>
    </lineage>
</organism>
<dbReference type="Pfam" id="PF03631">
    <property type="entry name" value="Virul_fac_BrkB"/>
    <property type="match status" value="1"/>
</dbReference>
<dbReference type="InterPro" id="IPR023679">
    <property type="entry name" value="UPF0761_bac"/>
</dbReference>
<evidence type="ECO:0000313" key="9">
    <source>
        <dbReference type="Proteomes" id="UP001265700"/>
    </source>
</evidence>
<dbReference type="PANTHER" id="PTHR30213:SF0">
    <property type="entry name" value="UPF0761 MEMBRANE PROTEIN YIHY"/>
    <property type="match status" value="1"/>
</dbReference>
<evidence type="ECO:0000313" key="8">
    <source>
        <dbReference type="EMBL" id="MDR7148389.1"/>
    </source>
</evidence>
<evidence type="ECO:0000256" key="2">
    <source>
        <dbReference type="ARBA" id="ARBA00022475"/>
    </source>
</evidence>
<dbReference type="RefSeq" id="WP_310310891.1">
    <property type="nucleotide sequence ID" value="NZ_JAVDWU010000001.1"/>
</dbReference>
<feature type="transmembrane region" description="Helical" evidence="7">
    <location>
        <begin position="266"/>
        <end position="285"/>
    </location>
</feature>
<dbReference type="PANTHER" id="PTHR30213">
    <property type="entry name" value="INNER MEMBRANE PROTEIN YHJD"/>
    <property type="match status" value="1"/>
</dbReference>
<feature type="transmembrane region" description="Helical" evidence="7">
    <location>
        <begin position="112"/>
        <end position="131"/>
    </location>
</feature>
<evidence type="ECO:0000256" key="6">
    <source>
        <dbReference type="ARBA" id="ARBA00023136"/>
    </source>
</evidence>
<reference evidence="8 9" key="1">
    <citation type="submission" date="2023-07" db="EMBL/GenBank/DDBJ databases">
        <title>Sorghum-associated microbial communities from plants grown in Nebraska, USA.</title>
        <authorList>
            <person name="Schachtman D."/>
        </authorList>
    </citation>
    <scope>NUCLEOTIDE SEQUENCE [LARGE SCALE GENOMIC DNA]</scope>
    <source>
        <strain evidence="8 9">4249</strain>
    </source>
</reference>
<keyword evidence="6 7" id="KW-0472">Membrane</keyword>
<keyword evidence="9" id="KW-1185">Reference proteome</keyword>
<evidence type="ECO:0000256" key="1">
    <source>
        <dbReference type="ARBA" id="ARBA00004651"/>
    </source>
</evidence>
<protein>
    <recommendedName>
        <fullName evidence="7">UPF0761 membrane protein J2W49_000317</fullName>
    </recommendedName>
</protein>
<feature type="transmembrane region" description="Helical" evidence="7">
    <location>
        <begin position="225"/>
        <end position="246"/>
    </location>
</feature>
<keyword evidence="3" id="KW-0997">Cell inner membrane</keyword>
<comment type="caution">
    <text evidence="8">The sequence shown here is derived from an EMBL/GenBank/DDBJ whole genome shotgun (WGS) entry which is preliminary data.</text>
</comment>
<evidence type="ECO:0000256" key="7">
    <source>
        <dbReference type="HAMAP-Rule" id="MF_00672"/>
    </source>
</evidence>
<dbReference type="HAMAP" id="MF_00672">
    <property type="entry name" value="UPF0761"/>
    <property type="match status" value="1"/>
</dbReference>
<keyword evidence="5 7" id="KW-1133">Transmembrane helix</keyword>
<evidence type="ECO:0000256" key="5">
    <source>
        <dbReference type="ARBA" id="ARBA00022989"/>
    </source>
</evidence>
<comment type="subcellular location">
    <subcellularLocation>
        <location evidence="1 7">Cell membrane</location>
        <topology evidence="1 7">Multi-pass membrane protein</topology>
    </subcellularLocation>
</comment>
<dbReference type="Proteomes" id="UP001265700">
    <property type="component" value="Unassembled WGS sequence"/>
</dbReference>
<gene>
    <name evidence="8" type="ORF">J2W49_000317</name>
</gene>
<dbReference type="NCBIfam" id="TIGR00765">
    <property type="entry name" value="yihY_not_rbn"/>
    <property type="match status" value="1"/>
</dbReference>
<feature type="transmembrane region" description="Helical" evidence="7">
    <location>
        <begin position="196"/>
        <end position="213"/>
    </location>
</feature>
<evidence type="ECO:0000256" key="3">
    <source>
        <dbReference type="ARBA" id="ARBA00022519"/>
    </source>
</evidence>
<name>A0ABU1WH52_9BURK</name>
<dbReference type="EMBL" id="JAVDWU010000001">
    <property type="protein sequence ID" value="MDR7148389.1"/>
    <property type="molecule type" value="Genomic_DNA"/>
</dbReference>
<proteinExistence type="inferred from homology"/>
<dbReference type="InterPro" id="IPR017039">
    <property type="entry name" value="Virul_fac_BrkB"/>
</dbReference>
<accession>A0ABU1WH52</accession>
<comment type="similarity">
    <text evidence="7">Belongs to the UPF0761 family.</text>
</comment>
<sequence length="434" mass="47758">MTFKERLQAIETFLRDLWTELLAFPWPTTALTLRERFREDRLGVTASSLTFTTTISLVPLFTVALAVFSAFPMFGRLQASLQRWLVQSLVPENIAKQVLSYLNEFAGKAGQMGWAGALVLLVTALALVLTIDRKLNDIWRVRQSRSLTQRVLVYWAVLTLGPLLLAGSLSITSYALTASSGVVSAPPGGLRFLLDTFQFAIVTVGIAALYRFVPNTHVRWNHALLGGLFVATGLELAKKVLTWYLAQVPTYSVVYGTFATLPILLIWIYVAWVIVLLGAVVAAYLPSLLSGVARRGDVPGWSFQLALEVLQYLRLEREAHGAGLSLEGLAQRMRVEALQLEEPVAAMVALDWLGRLDEDDERYVLLIAPERISLAPLVERLLLVHSDSTARFWTLSQWRQLTVAQALDSSEAGGMQHLGGGVAEAAVTGSKTPL</sequence>